<accession>A0A392WGS2</accession>
<reference evidence="2 3" key="1">
    <citation type="journal article" date="2018" name="Front. Plant Sci.">
        <title>Red Clover (Trifolium pratense) and Zigzag Clover (T. medium) - A Picture of Genomic Similarities and Differences.</title>
        <authorList>
            <person name="Dluhosova J."/>
            <person name="Istvanek J."/>
            <person name="Nedelnik J."/>
            <person name="Repkova J."/>
        </authorList>
    </citation>
    <scope>NUCLEOTIDE SEQUENCE [LARGE SCALE GENOMIC DNA]</scope>
    <source>
        <strain evidence="3">cv. 10/8</strain>
        <tissue evidence="2">Leaf</tissue>
    </source>
</reference>
<dbReference type="Proteomes" id="UP000265520">
    <property type="component" value="Unassembled WGS sequence"/>
</dbReference>
<protein>
    <submittedName>
        <fullName evidence="2">Uncharacterized protein</fullName>
    </submittedName>
</protein>
<evidence type="ECO:0000313" key="3">
    <source>
        <dbReference type="Proteomes" id="UP000265520"/>
    </source>
</evidence>
<name>A0A392WGS2_9FABA</name>
<feature type="compositionally biased region" description="Polar residues" evidence="1">
    <location>
        <begin position="9"/>
        <end position="22"/>
    </location>
</feature>
<organism evidence="2 3">
    <name type="scientific">Trifolium medium</name>
    <dbReference type="NCBI Taxonomy" id="97028"/>
    <lineage>
        <taxon>Eukaryota</taxon>
        <taxon>Viridiplantae</taxon>
        <taxon>Streptophyta</taxon>
        <taxon>Embryophyta</taxon>
        <taxon>Tracheophyta</taxon>
        <taxon>Spermatophyta</taxon>
        <taxon>Magnoliopsida</taxon>
        <taxon>eudicotyledons</taxon>
        <taxon>Gunneridae</taxon>
        <taxon>Pentapetalae</taxon>
        <taxon>rosids</taxon>
        <taxon>fabids</taxon>
        <taxon>Fabales</taxon>
        <taxon>Fabaceae</taxon>
        <taxon>Papilionoideae</taxon>
        <taxon>50 kb inversion clade</taxon>
        <taxon>NPAAA clade</taxon>
        <taxon>Hologalegina</taxon>
        <taxon>IRL clade</taxon>
        <taxon>Trifolieae</taxon>
        <taxon>Trifolium</taxon>
    </lineage>
</organism>
<sequence>MAAEDTQKKISNLAVSGHSSAVGSPPLPTTSSMPRNAFFLLS</sequence>
<evidence type="ECO:0000256" key="1">
    <source>
        <dbReference type="SAM" id="MobiDB-lite"/>
    </source>
</evidence>
<feature type="non-terminal residue" evidence="2">
    <location>
        <position position="42"/>
    </location>
</feature>
<proteinExistence type="predicted"/>
<dbReference type="EMBL" id="LXQA011454523">
    <property type="protein sequence ID" value="MCI97811.1"/>
    <property type="molecule type" value="Genomic_DNA"/>
</dbReference>
<comment type="caution">
    <text evidence="2">The sequence shown here is derived from an EMBL/GenBank/DDBJ whole genome shotgun (WGS) entry which is preliminary data.</text>
</comment>
<evidence type="ECO:0000313" key="2">
    <source>
        <dbReference type="EMBL" id="MCI97811.1"/>
    </source>
</evidence>
<dbReference type="AlphaFoldDB" id="A0A392WGS2"/>
<keyword evidence="3" id="KW-1185">Reference proteome</keyword>
<feature type="region of interest" description="Disordered" evidence="1">
    <location>
        <begin position="1"/>
        <end position="42"/>
    </location>
</feature>